<evidence type="ECO:0000256" key="7">
    <source>
        <dbReference type="RuleBase" id="RU364138"/>
    </source>
</evidence>
<dbReference type="InterPro" id="IPR043041">
    <property type="entry name" value="PLipase_B-like_dom2"/>
</dbReference>
<comment type="caution">
    <text evidence="8">The sequence shown here is derived from an EMBL/GenBank/DDBJ whole genome shotgun (WGS) entry which is preliminary data.</text>
</comment>
<name>A0AAU9U5V1_EUPED</name>
<dbReference type="GO" id="GO:0004620">
    <property type="term" value="F:phospholipase activity"/>
    <property type="evidence" value="ECO:0007669"/>
    <property type="project" value="InterPro"/>
</dbReference>
<proteinExistence type="inferred from homology"/>
<accession>A0AAU9U5V1</accession>
<dbReference type="PANTHER" id="PTHR12370:SF3">
    <property type="entry name" value="PHOSPHOLIPASE B-LIKE 2-RELATED"/>
    <property type="match status" value="1"/>
</dbReference>
<dbReference type="PANTHER" id="PTHR12370">
    <property type="entry name" value="PHOSPHOLIPASE B-RELATED"/>
    <property type="match status" value="1"/>
</dbReference>
<keyword evidence="2" id="KW-0732">Signal</keyword>
<evidence type="ECO:0000256" key="3">
    <source>
        <dbReference type="ARBA" id="ARBA00022801"/>
    </source>
</evidence>
<keyword evidence="9" id="KW-1185">Reference proteome</keyword>
<dbReference type="Gene3D" id="2.10.70.60">
    <property type="entry name" value="Phospholipase B-like, domain 1"/>
    <property type="match status" value="1"/>
</dbReference>
<dbReference type="AlphaFoldDB" id="A0AAU9U5V1"/>
<gene>
    <name evidence="8" type="ORF">EEDITHA_LOCUS10423</name>
</gene>
<reference evidence="8" key="1">
    <citation type="submission" date="2022-03" db="EMBL/GenBank/DDBJ databases">
        <authorList>
            <person name="Tunstrom K."/>
        </authorList>
    </citation>
    <scope>NUCLEOTIDE SEQUENCE</scope>
</reference>
<evidence type="ECO:0000313" key="9">
    <source>
        <dbReference type="Proteomes" id="UP001153954"/>
    </source>
</evidence>
<dbReference type="InterPro" id="IPR043040">
    <property type="entry name" value="PLipase_B-like_dom1"/>
</dbReference>
<evidence type="ECO:0000256" key="6">
    <source>
        <dbReference type="ARBA" id="ARBA00023180"/>
    </source>
</evidence>
<keyword evidence="6" id="KW-0325">Glycoprotein</keyword>
<dbReference type="Proteomes" id="UP001153954">
    <property type="component" value="Unassembled WGS sequence"/>
</dbReference>
<dbReference type="InterPro" id="IPR007000">
    <property type="entry name" value="PLipase_B-like"/>
</dbReference>
<evidence type="ECO:0000256" key="5">
    <source>
        <dbReference type="ARBA" id="ARBA00023098"/>
    </source>
</evidence>
<dbReference type="EMBL" id="CAKOGL010000014">
    <property type="protein sequence ID" value="CAH2094906.1"/>
    <property type="molecule type" value="Genomic_DNA"/>
</dbReference>
<comment type="similarity">
    <text evidence="1 7">Belongs to the phospholipase B-like family.</text>
</comment>
<organism evidence="8 9">
    <name type="scientific">Euphydryas editha</name>
    <name type="common">Edith's checkerspot</name>
    <dbReference type="NCBI Taxonomy" id="104508"/>
    <lineage>
        <taxon>Eukaryota</taxon>
        <taxon>Metazoa</taxon>
        <taxon>Ecdysozoa</taxon>
        <taxon>Arthropoda</taxon>
        <taxon>Hexapoda</taxon>
        <taxon>Insecta</taxon>
        <taxon>Pterygota</taxon>
        <taxon>Neoptera</taxon>
        <taxon>Endopterygota</taxon>
        <taxon>Lepidoptera</taxon>
        <taxon>Glossata</taxon>
        <taxon>Ditrysia</taxon>
        <taxon>Papilionoidea</taxon>
        <taxon>Nymphalidae</taxon>
        <taxon>Nymphalinae</taxon>
        <taxon>Euphydryas</taxon>
    </lineage>
</organism>
<comment type="function">
    <text evidence="7">Putative phospholipase.</text>
</comment>
<keyword evidence="5 7" id="KW-0443">Lipid metabolism</keyword>
<dbReference type="GO" id="GO:0005576">
    <property type="term" value="C:extracellular region"/>
    <property type="evidence" value="ECO:0007669"/>
    <property type="project" value="TreeGrafter"/>
</dbReference>
<dbReference type="GO" id="GO:0009395">
    <property type="term" value="P:phospholipid catabolic process"/>
    <property type="evidence" value="ECO:0007669"/>
    <property type="project" value="TreeGrafter"/>
</dbReference>
<evidence type="ECO:0000256" key="2">
    <source>
        <dbReference type="ARBA" id="ARBA00022729"/>
    </source>
</evidence>
<keyword evidence="3 7" id="KW-0378">Hydrolase</keyword>
<dbReference type="Pfam" id="PF04916">
    <property type="entry name" value="Phospholip_B"/>
    <property type="match status" value="1"/>
</dbReference>
<evidence type="ECO:0000256" key="4">
    <source>
        <dbReference type="ARBA" id="ARBA00022963"/>
    </source>
</evidence>
<sequence>MTDRVDDRETYGCHLFIFCESKYGFVTWSNGNAIVSVTDNYSEIPKVHVAKATYSNEINNTGWAFLELHTSADSSDEKQAYAAGFLEGYLTRDLIWMHWQNMLKGYCYNKTEVCGLIEDFVDKNEDYIASMVTANPTDPYWYQMKLYYIQIEGLAVGYNHATSDPYEWLTVRDLM</sequence>
<dbReference type="EC" id="3.1.1.-" evidence="7"/>
<protein>
    <recommendedName>
        <fullName evidence="7">Phospholipase B-like</fullName>
        <ecNumber evidence="7">3.1.1.-</ecNumber>
    </recommendedName>
</protein>
<dbReference type="Gene3D" id="1.10.439.20">
    <property type="entry name" value="Phospholipase B-like, domain 2"/>
    <property type="match status" value="1"/>
</dbReference>
<keyword evidence="4 7" id="KW-0442">Lipid degradation</keyword>
<evidence type="ECO:0000313" key="8">
    <source>
        <dbReference type="EMBL" id="CAH2094906.1"/>
    </source>
</evidence>
<evidence type="ECO:0000256" key="1">
    <source>
        <dbReference type="ARBA" id="ARBA00007835"/>
    </source>
</evidence>